<dbReference type="Proteomes" id="UP000282674">
    <property type="component" value="Unassembled WGS sequence"/>
</dbReference>
<reference evidence="1 2" key="1">
    <citation type="submission" date="2018-10" db="EMBL/GenBank/DDBJ databases">
        <title>Isolation from soil.</title>
        <authorList>
            <person name="Hu J."/>
        </authorList>
    </citation>
    <scope>NUCLEOTIDE SEQUENCE [LARGE SCALE GENOMIC DNA]</scope>
    <source>
        <strain evidence="1 2">NEAU-Ht49</strain>
    </source>
</reference>
<accession>A0A3M2LWI2</accession>
<dbReference type="EMBL" id="RFFG01000039">
    <property type="protein sequence ID" value="RMI41791.1"/>
    <property type="molecule type" value="Genomic_DNA"/>
</dbReference>
<comment type="caution">
    <text evidence="1">The sequence shown here is derived from an EMBL/GenBank/DDBJ whole genome shotgun (WGS) entry which is preliminary data.</text>
</comment>
<gene>
    <name evidence="1" type="ORF">EBO15_21865</name>
</gene>
<organism evidence="1 2">
    <name type="scientific">Actinomadura harenae</name>
    <dbReference type="NCBI Taxonomy" id="2483351"/>
    <lineage>
        <taxon>Bacteria</taxon>
        <taxon>Bacillati</taxon>
        <taxon>Actinomycetota</taxon>
        <taxon>Actinomycetes</taxon>
        <taxon>Streptosporangiales</taxon>
        <taxon>Thermomonosporaceae</taxon>
        <taxon>Actinomadura</taxon>
    </lineage>
</organism>
<evidence type="ECO:0000313" key="2">
    <source>
        <dbReference type="Proteomes" id="UP000282674"/>
    </source>
</evidence>
<protein>
    <submittedName>
        <fullName evidence="1">Uncharacterized protein</fullName>
    </submittedName>
</protein>
<sequence length="82" mass="8641">MTVVEHPLDAPKGLRFPGTSVPGVTKAGTWVSNGERQFVLASRGDRAVHIALADGRGDFDELIVATENPEAEMAAIRAAANL</sequence>
<proteinExistence type="predicted"/>
<name>A0A3M2LWI2_9ACTN</name>
<evidence type="ECO:0000313" key="1">
    <source>
        <dbReference type="EMBL" id="RMI41791.1"/>
    </source>
</evidence>
<keyword evidence="2" id="KW-1185">Reference proteome</keyword>
<dbReference type="AlphaFoldDB" id="A0A3M2LWI2"/>